<keyword evidence="9" id="KW-1185">Reference proteome</keyword>
<dbReference type="Proteomes" id="UP000192917">
    <property type="component" value="Unassembled WGS sequence"/>
</dbReference>
<dbReference type="InterPro" id="IPR045851">
    <property type="entry name" value="AMP-bd_C_sf"/>
</dbReference>
<comment type="catalytic activity">
    <reaction evidence="3">
        <text>3-(methylsulfanyl)propanoate + ATP + CoA = 3-(methylsulfanyl)propanoyl-CoA + AMP + diphosphate</text>
        <dbReference type="Rhea" id="RHEA:43052"/>
        <dbReference type="ChEBI" id="CHEBI:30616"/>
        <dbReference type="ChEBI" id="CHEBI:33019"/>
        <dbReference type="ChEBI" id="CHEBI:49016"/>
        <dbReference type="ChEBI" id="CHEBI:57287"/>
        <dbReference type="ChEBI" id="CHEBI:82815"/>
        <dbReference type="ChEBI" id="CHEBI:456215"/>
        <dbReference type="EC" id="6.2.1.44"/>
    </reaction>
    <physiologicalReaction direction="left-to-right" evidence="3">
        <dbReference type="Rhea" id="RHEA:43053"/>
    </physiologicalReaction>
</comment>
<dbReference type="Pfam" id="PF00501">
    <property type="entry name" value="AMP-binding"/>
    <property type="match status" value="1"/>
</dbReference>
<evidence type="ECO:0000256" key="4">
    <source>
        <dbReference type="ARBA" id="ARBA00066616"/>
    </source>
</evidence>
<evidence type="ECO:0000313" key="8">
    <source>
        <dbReference type="EMBL" id="SMF07190.1"/>
    </source>
</evidence>
<sequence>MNLARLLARTAQARGDRPALALGERVLTDYAGLAGRAARLAGALRGRWGLEPGERVALAMKNRPEYLEALFGLWWAGLAAVPMNAKLHGREFRYMLEHSGARLCFASPEQAAAIAGESAGLDRLAELVEVPGPAWDRLFEAEPLPPAESAETELAWLFYTSGTTGRPKGAMLSHRNLLAMTACYFADVDPVAPTDSILHAAPLSHGSGLYVLPHVAQGALQVVPESGGFDPAEVFELFAAHRGIGFFFAPTMVKRLVEHPAAGSVDPANFKTCVYGGGPMYLADIEQALELFGQRFVQIYGQGESPMTITALPRWEHGRRDDPRWRDRLASVGRAQLLVEMRVAGPGGEGSAAALPPGETGEVLARGPSVMAGYWHDPEASARALAGGWLHTGDLGSLDADGFLTLKDRSKDVIISGGSNIYPREVEEVLLRHDGVLECSVVGGAHPDWGEEVVAFVVARQPGAVTPEALDALCLAEIARFKRPKRYRFVESLPKNNYGKVLKTELRQLLEDVPD</sequence>
<evidence type="ECO:0000259" key="7">
    <source>
        <dbReference type="Pfam" id="PF13193"/>
    </source>
</evidence>
<name>A0A1Y6BJU1_9PROT</name>
<dbReference type="InterPro" id="IPR020845">
    <property type="entry name" value="AMP-binding_CS"/>
</dbReference>
<evidence type="ECO:0000256" key="1">
    <source>
        <dbReference type="ARBA" id="ARBA00006432"/>
    </source>
</evidence>
<dbReference type="PROSITE" id="PS00455">
    <property type="entry name" value="AMP_BINDING"/>
    <property type="match status" value="1"/>
</dbReference>
<dbReference type="PANTHER" id="PTHR43201:SF5">
    <property type="entry name" value="MEDIUM-CHAIN ACYL-COA LIGASE ACSF2, MITOCHONDRIAL"/>
    <property type="match status" value="1"/>
</dbReference>
<feature type="domain" description="AMP-binding enzyme C-terminal" evidence="7">
    <location>
        <begin position="425"/>
        <end position="500"/>
    </location>
</feature>
<organism evidence="8 9">
    <name type="scientific">Tistlia consotensis USBA 355</name>
    <dbReference type="NCBI Taxonomy" id="560819"/>
    <lineage>
        <taxon>Bacteria</taxon>
        <taxon>Pseudomonadati</taxon>
        <taxon>Pseudomonadota</taxon>
        <taxon>Alphaproteobacteria</taxon>
        <taxon>Rhodospirillales</taxon>
        <taxon>Rhodovibrionaceae</taxon>
        <taxon>Tistlia</taxon>
    </lineage>
</organism>
<reference evidence="8 9" key="1">
    <citation type="submission" date="2017-04" db="EMBL/GenBank/DDBJ databases">
        <authorList>
            <person name="Afonso C.L."/>
            <person name="Miller P.J."/>
            <person name="Scott M.A."/>
            <person name="Spackman E."/>
            <person name="Goraichik I."/>
            <person name="Dimitrov K.M."/>
            <person name="Suarez D.L."/>
            <person name="Swayne D.E."/>
        </authorList>
    </citation>
    <scope>NUCLEOTIDE SEQUENCE [LARGE SCALE GENOMIC DNA]</scope>
    <source>
        <strain evidence="8 9">USBA 355</strain>
    </source>
</reference>
<dbReference type="InterPro" id="IPR000873">
    <property type="entry name" value="AMP-dep_synth/lig_dom"/>
</dbReference>
<dbReference type="SUPFAM" id="SSF56801">
    <property type="entry name" value="Acetyl-CoA synthetase-like"/>
    <property type="match status" value="1"/>
</dbReference>
<keyword evidence="2" id="KW-0436">Ligase</keyword>
<gene>
    <name evidence="8" type="ORF">SAMN05428998_10442</name>
</gene>
<protein>
    <recommendedName>
        <fullName evidence="5">3-methylmercaptopropionyl-CoA ligase</fullName>
        <ecNumber evidence="4">6.2.1.44</ecNumber>
    </recommendedName>
</protein>
<dbReference type="PANTHER" id="PTHR43201">
    <property type="entry name" value="ACYL-COA SYNTHETASE"/>
    <property type="match status" value="1"/>
</dbReference>
<dbReference type="EC" id="6.2.1.44" evidence="4"/>
<evidence type="ECO:0000256" key="2">
    <source>
        <dbReference type="ARBA" id="ARBA00022598"/>
    </source>
</evidence>
<dbReference type="InterPro" id="IPR025110">
    <property type="entry name" value="AMP-bd_C"/>
</dbReference>
<dbReference type="EMBL" id="FWZX01000004">
    <property type="protein sequence ID" value="SMF07190.1"/>
    <property type="molecule type" value="Genomic_DNA"/>
</dbReference>
<dbReference type="GO" id="GO:0006631">
    <property type="term" value="P:fatty acid metabolic process"/>
    <property type="evidence" value="ECO:0007669"/>
    <property type="project" value="TreeGrafter"/>
</dbReference>
<dbReference type="Gene3D" id="3.40.50.12780">
    <property type="entry name" value="N-terminal domain of ligase-like"/>
    <property type="match status" value="1"/>
</dbReference>
<dbReference type="FunFam" id="3.30.300.30:FF:000008">
    <property type="entry name" value="2,3-dihydroxybenzoate-AMP ligase"/>
    <property type="match status" value="1"/>
</dbReference>
<dbReference type="RefSeq" id="WP_085121753.1">
    <property type="nucleotide sequence ID" value="NZ_FWZX01000004.1"/>
</dbReference>
<evidence type="ECO:0000256" key="5">
    <source>
        <dbReference type="ARBA" id="ARBA00067668"/>
    </source>
</evidence>
<evidence type="ECO:0000256" key="3">
    <source>
        <dbReference type="ARBA" id="ARBA00051915"/>
    </source>
</evidence>
<proteinExistence type="inferred from homology"/>
<accession>A0A1Y6BJU1</accession>
<comment type="similarity">
    <text evidence="1">Belongs to the ATP-dependent AMP-binding enzyme family.</text>
</comment>
<dbReference type="STRING" id="560819.SAMN05428998_10442"/>
<dbReference type="AlphaFoldDB" id="A0A1Y6BJU1"/>
<feature type="domain" description="AMP-dependent synthetase/ligase" evidence="6">
    <location>
        <begin position="8"/>
        <end position="375"/>
    </location>
</feature>
<evidence type="ECO:0000313" key="9">
    <source>
        <dbReference type="Proteomes" id="UP000192917"/>
    </source>
</evidence>
<dbReference type="Gene3D" id="3.30.300.30">
    <property type="match status" value="1"/>
</dbReference>
<dbReference type="InterPro" id="IPR042099">
    <property type="entry name" value="ANL_N_sf"/>
</dbReference>
<dbReference type="GO" id="GO:0031956">
    <property type="term" value="F:medium-chain fatty acid-CoA ligase activity"/>
    <property type="evidence" value="ECO:0007669"/>
    <property type="project" value="TreeGrafter"/>
</dbReference>
<dbReference type="Pfam" id="PF13193">
    <property type="entry name" value="AMP-binding_C"/>
    <property type="match status" value="1"/>
</dbReference>
<evidence type="ECO:0000259" key="6">
    <source>
        <dbReference type="Pfam" id="PF00501"/>
    </source>
</evidence>